<name>A0A9P9J146_9HYPO</name>
<evidence type="ECO:0000256" key="1">
    <source>
        <dbReference type="SAM" id="MobiDB-lite"/>
    </source>
</evidence>
<evidence type="ECO:0000313" key="3">
    <source>
        <dbReference type="EMBL" id="KAH7141527.1"/>
    </source>
</evidence>
<feature type="compositionally biased region" description="Low complexity" evidence="1">
    <location>
        <begin position="135"/>
        <end position="147"/>
    </location>
</feature>
<evidence type="ECO:0000313" key="4">
    <source>
        <dbReference type="Proteomes" id="UP000717696"/>
    </source>
</evidence>
<proteinExistence type="predicted"/>
<dbReference type="Proteomes" id="UP000717696">
    <property type="component" value="Unassembled WGS sequence"/>
</dbReference>
<organism evidence="3 4">
    <name type="scientific">Dactylonectria estremocensis</name>
    <dbReference type="NCBI Taxonomy" id="1079267"/>
    <lineage>
        <taxon>Eukaryota</taxon>
        <taxon>Fungi</taxon>
        <taxon>Dikarya</taxon>
        <taxon>Ascomycota</taxon>
        <taxon>Pezizomycotina</taxon>
        <taxon>Sordariomycetes</taxon>
        <taxon>Hypocreomycetidae</taxon>
        <taxon>Hypocreales</taxon>
        <taxon>Nectriaceae</taxon>
        <taxon>Dactylonectria</taxon>
    </lineage>
</organism>
<feature type="compositionally biased region" description="Polar residues" evidence="1">
    <location>
        <begin position="148"/>
        <end position="167"/>
    </location>
</feature>
<gene>
    <name evidence="3" type="ORF">B0J13DRAFT_556965</name>
</gene>
<dbReference type="EMBL" id="JAGMUU010000012">
    <property type="protein sequence ID" value="KAH7141527.1"/>
    <property type="molecule type" value="Genomic_DNA"/>
</dbReference>
<dbReference type="OrthoDB" id="5103171at2759"/>
<comment type="caution">
    <text evidence="3">The sequence shown here is derived from an EMBL/GenBank/DDBJ whole genome shotgun (WGS) entry which is preliminary data.</text>
</comment>
<evidence type="ECO:0008006" key="5">
    <source>
        <dbReference type="Google" id="ProtNLM"/>
    </source>
</evidence>
<feature type="region of interest" description="Disordered" evidence="1">
    <location>
        <begin position="135"/>
        <end position="200"/>
    </location>
</feature>
<sequence>MAKVFLVSTLSLLAAAAASASASRPAPPDGWVRVGCFQIDSSYLPTEYPLVDQNDCISRCGSSKTGSHFAAIGDACRCAKKSLEGLNVVTTDEDRCKASCYSDDPDSNTCGALIGGIQYYDLYKVDSDDITTSATDSQATTTDSCQDGSCSSSATSTKPGSATTGSNTAQASETGTAATTGSNTAQASASETSENASPSSNPYAFGAVVTALLLIIASFLD</sequence>
<feature type="chain" id="PRO_5040192592" description="WSC domain-containing protein" evidence="2">
    <location>
        <begin position="23"/>
        <end position="221"/>
    </location>
</feature>
<protein>
    <recommendedName>
        <fullName evidence="5">WSC domain-containing protein</fullName>
    </recommendedName>
</protein>
<accession>A0A9P9J146</accession>
<keyword evidence="4" id="KW-1185">Reference proteome</keyword>
<feature type="compositionally biased region" description="Low complexity" evidence="1">
    <location>
        <begin position="168"/>
        <end position="190"/>
    </location>
</feature>
<dbReference type="AlphaFoldDB" id="A0A9P9J146"/>
<evidence type="ECO:0000256" key="2">
    <source>
        <dbReference type="SAM" id="SignalP"/>
    </source>
</evidence>
<feature type="compositionally biased region" description="Polar residues" evidence="1">
    <location>
        <begin position="191"/>
        <end position="200"/>
    </location>
</feature>
<feature type="signal peptide" evidence="2">
    <location>
        <begin position="1"/>
        <end position="22"/>
    </location>
</feature>
<keyword evidence="2" id="KW-0732">Signal</keyword>
<reference evidence="3" key="1">
    <citation type="journal article" date="2021" name="Nat. Commun.">
        <title>Genetic determinants of endophytism in the Arabidopsis root mycobiome.</title>
        <authorList>
            <person name="Mesny F."/>
            <person name="Miyauchi S."/>
            <person name="Thiergart T."/>
            <person name="Pickel B."/>
            <person name="Atanasova L."/>
            <person name="Karlsson M."/>
            <person name="Huettel B."/>
            <person name="Barry K.W."/>
            <person name="Haridas S."/>
            <person name="Chen C."/>
            <person name="Bauer D."/>
            <person name="Andreopoulos W."/>
            <person name="Pangilinan J."/>
            <person name="LaButti K."/>
            <person name="Riley R."/>
            <person name="Lipzen A."/>
            <person name="Clum A."/>
            <person name="Drula E."/>
            <person name="Henrissat B."/>
            <person name="Kohler A."/>
            <person name="Grigoriev I.V."/>
            <person name="Martin F.M."/>
            <person name="Hacquard S."/>
        </authorList>
    </citation>
    <scope>NUCLEOTIDE SEQUENCE</scope>
    <source>
        <strain evidence="3">MPI-CAGE-AT-0021</strain>
    </source>
</reference>